<dbReference type="Gene3D" id="2.60.120.10">
    <property type="entry name" value="Jelly Rolls"/>
    <property type="match status" value="1"/>
</dbReference>
<name>A0A1G7NUH2_CHIFI</name>
<accession>A0A1G7NUH2</accession>
<keyword evidence="2" id="KW-0418">Kinase</keyword>
<dbReference type="Proteomes" id="UP000199045">
    <property type="component" value="Unassembled WGS sequence"/>
</dbReference>
<dbReference type="Pfam" id="PF00027">
    <property type="entry name" value="cNMP_binding"/>
    <property type="match status" value="1"/>
</dbReference>
<dbReference type="EMBL" id="FNBN01000002">
    <property type="protein sequence ID" value="SDF77748.1"/>
    <property type="molecule type" value="Genomic_DNA"/>
</dbReference>
<dbReference type="InterPro" id="IPR018490">
    <property type="entry name" value="cNMP-bd_dom_sf"/>
</dbReference>
<protein>
    <submittedName>
        <fullName evidence="2">cAMP-binding domain of CRP or a regulatory subunit of cAMP-dependent protein kinases</fullName>
    </submittedName>
</protein>
<dbReference type="RefSeq" id="WP_089831708.1">
    <property type="nucleotide sequence ID" value="NZ_FNBN01000002.1"/>
</dbReference>
<organism evidence="2 3">
    <name type="scientific">Chitinophaga filiformis</name>
    <name type="common">Myxococcus filiformis</name>
    <name type="synonym">Flexibacter filiformis</name>
    <dbReference type="NCBI Taxonomy" id="104663"/>
    <lineage>
        <taxon>Bacteria</taxon>
        <taxon>Pseudomonadati</taxon>
        <taxon>Bacteroidota</taxon>
        <taxon>Chitinophagia</taxon>
        <taxon>Chitinophagales</taxon>
        <taxon>Chitinophagaceae</taxon>
        <taxon>Chitinophaga</taxon>
    </lineage>
</organism>
<dbReference type="GO" id="GO:0016301">
    <property type="term" value="F:kinase activity"/>
    <property type="evidence" value="ECO:0007669"/>
    <property type="project" value="UniProtKB-KW"/>
</dbReference>
<evidence type="ECO:0000313" key="3">
    <source>
        <dbReference type="Proteomes" id="UP000199045"/>
    </source>
</evidence>
<evidence type="ECO:0000313" key="2">
    <source>
        <dbReference type="EMBL" id="SDF77748.1"/>
    </source>
</evidence>
<proteinExistence type="predicted"/>
<dbReference type="InterPro" id="IPR014710">
    <property type="entry name" value="RmlC-like_jellyroll"/>
</dbReference>
<dbReference type="InterPro" id="IPR000595">
    <property type="entry name" value="cNMP-bd_dom"/>
</dbReference>
<dbReference type="SUPFAM" id="SSF51206">
    <property type="entry name" value="cAMP-binding domain-like"/>
    <property type="match status" value="1"/>
</dbReference>
<dbReference type="AlphaFoldDB" id="A0A1G7NUH2"/>
<dbReference type="CDD" id="cd00038">
    <property type="entry name" value="CAP_ED"/>
    <property type="match status" value="1"/>
</dbReference>
<dbReference type="STRING" id="104663.SAMN04488121_102948"/>
<gene>
    <name evidence="2" type="ORF">SAMN04488121_102948</name>
</gene>
<reference evidence="2 3" key="1">
    <citation type="submission" date="2016-10" db="EMBL/GenBank/DDBJ databases">
        <authorList>
            <person name="de Groot N.N."/>
        </authorList>
    </citation>
    <scope>NUCLEOTIDE SEQUENCE [LARGE SCALE GENOMIC DNA]</scope>
    <source>
        <strain evidence="2 3">DSM 527</strain>
    </source>
</reference>
<evidence type="ECO:0000259" key="1">
    <source>
        <dbReference type="Pfam" id="PF00027"/>
    </source>
</evidence>
<dbReference type="OrthoDB" id="663011at2"/>
<keyword evidence="2" id="KW-0808">Transferase</keyword>
<sequence>MNTPATCEPFFRYMRKYVDLNPDTMDLVATHSGELTVPPKHIILHEGSPSDKVHFIVSGTARSYYTDFSGKTVTWSFHFNNEASNSRNLFAVDYRAFLNNQPSSVTIETLSEVNAITFTKAQVKYLIEKSLIYERWMRKLNENAFMQMYDRAFTLLTMAAAERYNKLVKEEPHLLQMFSNYYVASYLGIAPQSLSRIRSPALILSFLFIHKCECYSRRTW</sequence>
<feature type="domain" description="Cyclic nucleotide-binding" evidence="1">
    <location>
        <begin position="36"/>
        <end position="129"/>
    </location>
</feature>